<dbReference type="EMBL" id="SJPU01000001">
    <property type="protein sequence ID" value="TWU19236.1"/>
    <property type="molecule type" value="Genomic_DNA"/>
</dbReference>
<dbReference type="GO" id="GO:0006313">
    <property type="term" value="P:DNA transposition"/>
    <property type="evidence" value="ECO:0007669"/>
    <property type="project" value="InterPro"/>
</dbReference>
<organism evidence="3 4">
    <name type="scientific">Allorhodopirellula heiligendammensis</name>
    <dbReference type="NCBI Taxonomy" id="2714739"/>
    <lineage>
        <taxon>Bacteria</taxon>
        <taxon>Pseudomonadati</taxon>
        <taxon>Planctomycetota</taxon>
        <taxon>Planctomycetia</taxon>
        <taxon>Pirellulales</taxon>
        <taxon>Pirellulaceae</taxon>
        <taxon>Allorhodopirellula</taxon>
    </lineage>
</organism>
<dbReference type="PANTHER" id="PTHR37023:SF1">
    <property type="entry name" value="ISSOD25 TRANSPOSASE TNPA_ISSOD25"/>
    <property type="match status" value="1"/>
</dbReference>
<dbReference type="PANTHER" id="PTHR37023">
    <property type="entry name" value="TRANSPOSASE"/>
    <property type="match status" value="1"/>
</dbReference>
<sequence length="386" mass="42374">MLRVHQREGYRSLFDASSQSIRDVGAATKSLKGCQLGYFGVLHTWGRDPAVYHPHVHYIVPGGGVKFDTDGQPEAWQSTPKNFLFHHGTLVQVYKAKLADELRACELYDRVPVSAWAKKFVVDIQAVGHGLATLKYLAPYVHRVALSDKRIVKVDDSSVTYTVRPSKSTSTVTRTVKGKAFVEGSISLLGSPLAGRRRASLLAALVDAKLFVQSRNEFPDSGLGEPFFANGMLALQHLQAILEIAEFGLRFFVLGLRSNQISISTTPLRRPSGSRVRLKNSNQSSQSRRSSAAKISSGRRVRSTVSSSIASKLPLDTRETKSSGSQMTASTSLGSGFEVTKLPSTNRRRAETARARSTHRRNRGARRLRRGVSEPNRNVTSASVAR</sequence>
<feature type="compositionally biased region" description="Low complexity" evidence="1">
    <location>
        <begin position="279"/>
        <end position="296"/>
    </location>
</feature>
<feature type="compositionally biased region" description="Polar residues" evidence="1">
    <location>
        <begin position="322"/>
        <end position="334"/>
    </location>
</feature>
<evidence type="ECO:0000259" key="2">
    <source>
        <dbReference type="Pfam" id="PF04986"/>
    </source>
</evidence>
<dbReference type="AlphaFoldDB" id="A0A5C6C6Y3"/>
<dbReference type="GO" id="GO:0003677">
    <property type="term" value="F:DNA binding"/>
    <property type="evidence" value="ECO:0007669"/>
    <property type="project" value="InterPro"/>
</dbReference>
<feature type="compositionally biased region" description="Polar residues" evidence="1">
    <location>
        <begin position="375"/>
        <end position="386"/>
    </location>
</feature>
<evidence type="ECO:0000313" key="4">
    <source>
        <dbReference type="Proteomes" id="UP000319908"/>
    </source>
</evidence>
<evidence type="ECO:0000256" key="1">
    <source>
        <dbReference type="SAM" id="MobiDB-lite"/>
    </source>
</evidence>
<keyword evidence="4" id="KW-1185">Reference proteome</keyword>
<dbReference type="InterPro" id="IPR007069">
    <property type="entry name" value="Transposase_32"/>
</dbReference>
<protein>
    <submittedName>
        <fullName evidence="3">Transposase</fullName>
    </submittedName>
</protein>
<dbReference type="Proteomes" id="UP000319908">
    <property type="component" value="Unassembled WGS sequence"/>
</dbReference>
<feature type="domain" description="Transposase IS801/IS1294" evidence="2">
    <location>
        <begin position="37"/>
        <end position="183"/>
    </location>
</feature>
<comment type="caution">
    <text evidence="3">The sequence shown here is derived from an EMBL/GenBank/DDBJ whole genome shotgun (WGS) entry which is preliminary data.</text>
</comment>
<feature type="compositionally biased region" description="Basic residues" evidence="1">
    <location>
        <begin position="356"/>
        <end position="370"/>
    </location>
</feature>
<evidence type="ECO:0000313" key="3">
    <source>
        <dbReference type="EMBL" id="TWU19236.1"/>
    </source>
</evidence>
<reference evidence="3 4" key="1">
    <citation type="journal article" date="2020" name="Antonie Van Leeuwenhoek">
        <title>Rhodopirellula heiligendammensis sp. nov., Rhodopirellula pilleata sp. nov., and Rhodopirellula solitaria sp. nov. isolated from natural or artificial marine surfaces in Northern Germany and California, USA, and emended description of the genus Rhodopirellula.</title>
        <authorList>
            <person name="Kallscheuer N."/>
            <person name="Wiegand S."/>
            <person name="Jogler M."/>
            <person name="Boedeker C."/>
            <person name="Peeters S.H."/>
            <person name="Rast P."/>
            <person name="Heuer A."/>
            <person name="Jetten M.S.M."/>
            <person name="Rohde M."/>
            <person name="Jogler C."/>
        </authorList>
    </citation>
    <scope>NUCLEOTIDE SEQUENCE [LARGE SCALE GENOMIC DNA]</scope>
    <source>
        <strain evidence="3 4">Poly21</strain>
    </source>
</reference>
<accession>A0A5C6C6Y3</accession>
<dbReference type="Pfam" id="PF04986">
    <property type="entry name" value="Y2_Tnp"/>
    <property type="match status" value="1"/>
</dbReference>
<name>A0A5C6C6Y3_9BACT</name>
<gene>
    <name evidence="3" type="ORF">Poly21_14080</name>
</gene>
<proteinExistence type="predicted"/>
<dbReference type="GO" id="GO:0004803">
    <property type="term" value="F:transposase activity"/>
    <property type="evidence" value="ECO:0007669"/>
    <property type="project" value="InterPro"/>
</dbReference>
<feature type="region of interest" description="Disordered" evidence="1">
    <location>
        <begin position="265"/>
        <end position="386"/>
    </location>
</feature>